<gene>
    <name evidence="2" type="ORF">NDU88_001134</name>
</gene>
<organism evidence="2 3">
    <name type="scientific">Pleurodeles waltl</name>
    <name type="common">Iberian ribbed newt</name>
    <dbReference type="NCBI Taxonomy" id="8319"/>
    <lineage>
        <taxon>Eukaryota</taxon>
        <taxon>Metazoa</taxon>
        <taxon>Chordata</taxon>
        <taxon>Craniata</taxon>
        <taxon>Vertebrata</taxon>
        <taxon>Euteleostomi</taxon>
        <taxon>Amphibia</taxon>
        <taxon>Batrachia</taxon>
        <taxon>Caudata</taxon>
        <taxon>Salamandroidea</taxon>
        <taxon>Salamandridae</taxon>
        <taxon>Pleurodelinae</taxon>
        <taxon>Pleurodeles</taxon>
    </lineage>
</organism>
<dbReference type="AlphaFoldDB" id="A0AAV7U716"/>
<accession>A0AAV7U716</accession>
<evidence type="ECO:0000313" key="3">
    <source>
        <dbReference type="Proteomes" id="UP001066276"/>
    </source>
</evidence>
<reference evidence="2" key="1">
    <citation type="journal article" date="2022" name="bioRxiv">
        <title>Sequencing and chromosome-scale assembly of the giantPleurodeles waltlgenome.</title>
        <authorList>
            <person name="Brown T."/>
            <person name="Elewa A."/>
            <person name="Iarovenko S."/>
            <person name="Subramanian E."/>
            <person name="Araus A.J."/>
            <person name="Petzold A."/>
            <person name="Susuki M."/>
            <person name="Suzuki K.-i.T."/>
            <person name="Hayashi T."/>
            <person name="Toyoda A."/>
            <person name="Oliveira C."/>
            <person name="Osipova E."/>
            <person name="Leigh N.D."/>
            <person name="Simon A."/>
            <person name="Yun M.H."/>
        </authorList>
    </citation>
    <scope>NUCLEOTIDE SEQUENCE</scope>
    <source>
        <strain evidence="2">20211129_DDA</strain>
        <tissue evidence="2">Liver</tissue>
    </source>
</reference>
<feature type="region of interest" description="Disordered" evidence="1">
    <location>
        <begin position="1"/>
        <end position="36"/>
    </location>
</feature>
<evidence type="ECO:0000313" key="2">
    <source>
        <dbReference type="EMBL" id="KAJ1184326.1"/>
    </source>
</evidence>
<dbReference type="Proteomes" id="UP001066276">
    <property type="component" value="Chromosome 3_1"/>
</dbReference>
<evidence type="ECO:0000256" key="1">
    <source>
        <dbReference type="SAM" id="MobiDB-lite"/>
    </source>
</evidence>
<comment type="caution">
    <text evidence="2">The sequence shown here is derived from an EMBL/GenBank/DDBJ whole genome shotgun (WGS) entry which is preliminary data.</text>
</comment>
<name>A0AAV7U716_PLEWA</name>
<dbReference type="EMBL" id="JANPWB010000005">
    <property type="protein sequence ID" value="KAJ1184326.1"/>
    <property type="molecule type" value="Genomic_DNA"/>
</dbReference>
<protein>
    <submittedName>
        <fullName evidence="2">Uncharacterized protein</fullName>
    </submittedName>
</protein>
<keyword evidence="3" id="KW-1185">Reference proteome</keyword>
<feature type="compositionally biased region" description="Acidic residues" evidence="1">
    <location>
        <begin position="26"/>
        <end position="36"/>
    </location>
</feature>
<proteinExistence type="predicted"/>
<sequence>MSFSKRYRSEDCGAEGDTSTPLPYEESAEAGDDYPDILESRVTTFRDDSSEDTVPHLQVKAFALLMAPATGTVLDEGCVVKVMSAAFCAAPCPDAAVHTRCRVTSRGGVPPSYKEPQGPGAQPCMWPPGGILERDALAAQSFFYFGRLIAHVRGDLRSRAGEIRKSTKGEDLNLHKRYLCSLLRPRRLQKYK</sequence>